<gene>
    <name evidence="3" type="primary">nuoJ-1</name>
    <name evidence="3" type="ORF">DSOUD_0264</name>
</gene>
<feature type="transmembrane region" description="Helical" evidence="2">
    <location>
        <begin position="30"/>
        <end position="47"/>
    </location>
</feature>
<name>A0A0M4CZY6_9BACT</name>
<dbReference type="EC" id="7.1.1.-" evidence="2"/>
<dbReference type="GO" id="GO:0005886">
    <property type="term" value="C:plasma membrane"/>
    <property type="evidence" value="ECO:0007669"/>
    <property type="project" value="UniProtKB-SubCell"/>
</dbReference>
<dbReference type="GO" id="GO:0048038">
    <property type="term" value="F:quinone binding"/>
    <property type="evidence" value="ECO:0007669"/>
    <property type="project" value="UniProtKB-UniRule"/>
</dbReference>
<dbReference type="RefSeq" id="WP_053549302.1">
    <property type="nucleotide sequence ID" value="NZ_CP010802.1"/>
</dbReference>
<feature type="transmembrane region" description="Helical" evidence="2">
    <location>
        <begin position="6"/>
        <end position="23"/>
    </location>
</feature>
<comment type="similarity">
    <text evidence="1 2">Belongs to the complex I subunit 6 family.</text>
</comment>
<feature type="transmembrane region" description="Helical" evidence="2">
    <location>
        <begin position="53"/>
        <end position="77"/>
    </location>
</feature>
<keyword evidence="4" id="KW-1185">Reference proteome</keyword>
<keyword evidence="2" id="KW-0812">Transmembrane</keyword>
<keyword evidence="2" id="KW-0472">Membrane</keyword>
<dbReference type="AlphaFoldDB" id="A0A0M4CZY6"/>
<dbReference type="KEGG" id="des:DSOUD_0264"/>
<dbReference type="Gene3D" id="1.20.120.1200">
    <property type="entry name" value="NADH-ubiquinone/plastoquinone oxidoreductase chain 6, subunit NuoJ"/>
    <property type="match status" value="1"/>
</dbReference>
<feature type="transmembrane region" description="Helical" evidence="2">
    <location>
        <begin position="89"/>
        <end position="108"/>
    </location>
</feature>
<comment type="subcellular location">
    <subcellularLocation>
        <location evidence="2">Cell membrane</location>
        <topology evidence="2">Multi-pass membrane protein</topology>
    </subcellularLocation>
</comment>
<dbReference type="PANTHER" id="PTHR33269">
    <property type="entry name" value="NADH-UBIQUINONE OXIDOREDUCTASE CHAIN 6"/>
    <property type="match status" value="1"/>
</dbReference>
<dbReference type="PANTHER" id="PTHR33269:SF17">
    <property type="entry name" value="NADH-UBIQUINONE OXIDOREDUCTASE CHAIN 6"/>
    <property type="match status" value="1"/>
</dbReference>
<protein>
    <recommendedName>
        <fullName evidence="2">NADH-quinone oxidoreductase subunit J</fullName>
        <ecNumber evidence="2">7.1.1.-</ecNumber>
    </recommendedName>
</protein>
<feature type="transmembrane region" description="Helical" evidence="2">
    <location>
        <begin position="141"/>
        <end position="162"/>
    </location>
</feature>
<dbReference type="Pfam" id="PF00499">
    <property type="entry name" value="Oxidored_q3"/>
    <property type="match status" value="1"/>
</dbReference>
<dbReference type="EMBL" id="CP010802">
    <property type="protein sequence ID" value="ALC15064.1"/>
    <property type="molecule type" value="Genomic_DNA"/>
</dbReference>
<dbReference type="InterPro" id="IPR001457">
    <property type="entry name" value="NADH_UbQ/plastoQ_OxRdtase_su6"/>
</dbReference>
<comment type="catalytic activity">
    <reaction evidence="2">
        <text>a quinone + NADH + 5 H(+)(in) = a quinol + NAD(+) + 4 H(+)(out)</text>
        <dbReference type="Rhea" id="RHEA:57888"/>
        <dbReference type="ChEBI" id="CHEBI:15378"/>
        <dbReference type="ChEBI" id="CHEBI:24646"/>
        <dbReference type="ChEBI" id="CHEBI:57540"/>
        <dbReference type="ChEBI" id="CHEBI:57945"/>
        <dbReference type="ChEBI" id="CHEBI:132124"/>
    </reaction>
</comment>
<reference evidence="3 4" key="1">
    <citation type="submission" date="2015-07" db="EMBL/GenBank/DDBJ databases">
        <title>Isolation and Genomic Characterization of a Novel Halophilic Metal-Reducing Deltaproteobacterium from the Deep Subsurface.</title>
        <authorList>
            <person name="Badalamenti J.P."/>
            <person name="Summers Z.M."/>
            <person name="Gralnick J.A."/>
            <person name="Bond D.R."/>
        </authorList>
    </citation>
    <scope>NUCLEOTIDE SEQUENCE [LARGE SCALE GENOMIC DNA]</scope>
    <source>
        <strain evidence="3 4">WTL</strain>
    </source>
</reference>
<keyword evidence="2" id="KW-0520">NAD</keyword>
<keyword evidence="2" id="KW-1133">Transmembrane helix</keyword>
<evidence type="ECO:0000313" key="3">
    <source>
        <dbReference type="EMBL" id="ALC15064.1"/>
    </source>
</evidence>
<evidence type="ECO:0000313" key="4">
    <source>
        <dbReference type="Proteomes" id="UP000057158"/>
    </source>
</evidence>
<evidence type="ECO:0000256" key="2">
    <source>
        <dbReference type="RuleBase" id="RU004429"/>
    </source>
</evidence>
<proteinExistence type="inferred from homology"/>
<dbReference type="InterPro" id="IPR042106">
    <property type="entry name" value="Nuo/plastoQ_OxRdtase_6_NuoJ"/>
</dbReference>
<evidence type="ECO:0000256" key="1">
    <source>
        <dbReference type="ARBA" id="ARBA00005698"/>
    </source>
</evidence>
<dbReference type="GO" id="GO:0008137">
    <property type="term" value="F:NADH dehydrogenase (ubiquinone) activity"/>
    <property type="evidence" value="ECO:0007669"/>
    <property type="project" value="UniProtKB-UniRule"/>
</dbReference>
<keyword evidence="2" id="KW-0874">Quinone</keyword>
<accession>A0A0M4CZY6</accession>
<dbReference type="Proteomes" id="UP000057158">
    <property type="component" value="Chromosome"/>
</dbReference>
<comment type="function">
    <text evidence="2">NDH-1 shuttles electrons from NADH, via FMN and iron-sulfur (Fe-S) centers, to quinones in the respiratory chain. Couples the redox reaction to proton translocation (for every two electrons transferred, four hydrogen ions are translocated across the cytoplasmic membrane), and thus conserves the redox energy in a proton gradient.</text>
</comment>
<dbReference type="PATRIC" id="fig|1603606.3.peg.293"/>
<keyword evidence="2" id="KW-1003">Cell membrane</keyword>
<dbReference type="STRING" id="1603606.DSOUD_0264"/>
<sequence length="167" mass="17664">METLFFYLVALVAVVSGILVVKAKNPVNSAISLVMTFVCLATFYVMLNAPFMAAIQIMVYAGAIIVLIIFVIMLLNLGTDVQIRTSHSVAGGVVASALVLLQVLYLLGRGQVAGVQGKIDAAVVESVGHTELIGTALFTEFLLPFEITSILLLVAIIGAVVLTKRTV</sequence>
<dbReference type="OrthoDB" id="9790848at2"/>
<organism evidence="3 4">
    <name type="scientific">Desulfuromonas soudanensis</name>
    <dbReference type="NCBI Taxonomy" id="1603606"/>
    <lineage>
        <taxon>Bacteria</taxon>
        <taxon>Pseudomonadati</taxon>
        <taxon>Thermodesulfobacteriota</taxon>
        <taxon>Desulfuromonadia</taxon>
        <taxon>Desulfuromonadales</taxon>
        <taxon>Desulfuromonadaceae</taxon>
        <taxon>Desulfuromonas</taxon>
    </lineage>
</organism>